<gene>
    <name evidence="2" type="ORF">GUH15_12890</name>
</gene>
<dbReference type="GO" id="GO:0004553">
    <property type="term" value="F:hydrolase activity, hydrolyzing O-glycosyl compounds"/>
    <property type="evidence" value="ECO:0007669"/>
    <property type="project" value="InterPro"/>
</dbReference>
<reference evidence="2" key="1">
    <citation type="submission" date="2020-01" db="EMBL/GenBank/DDBJ databases">
        <authorList>
            <person name="Richard D."/>
        </authorList>
    </citation>
    <scope>NUCLEOTIDE SEQUENCE</scope>
    <source>
        <strain evidence="2">JP541</strain>
    </source>
</reference>
<dbReference type="InterPro" id="IPR053715">
    <property type="entry name" value="GH4_Enzyme_sf"/>
</dbReference>
<protein>
    <submittedName>
        <fullName evidence="2">Alpha-glucosidase/alpha-galactosidase</fullName>
    </submittedName>
</protein>
<evidence type="ECO:0000313" key="2">
    <source>
        <dbReference type="EMBL" id="MBD4336936.1"/>
    </source>
</evidence>
<dbReference type="AlphaFoldDB" id="A0A8I0H0C4"/>
<dbReference type="InterPro" id="IPR001088">
    <property type="entry name" value="Glyco_hydro_4"/>
</dbReference>
<comment type="caution">
    <text evidence="2">The sequence shown here is derived from an EMBL/GenBank/DDBJ whole genome shotgun (WGS) entry which is preliminary data.</text>
</comment>
<keyword evidence="1" id="KW-0520">NAD</keyword>
<organism evidence="2 3">
    <name type="scientific">Xanthomonas citri pv. citri</name>
    <dbReference type="NCBI Taxonomy" id="611301"/>
    <lineage>
        <taxon>Bacteria</taxon>
        <taxon>Pseudomonadati</taxon>
        <taxon>Pseudomonadota</taxon>
        <taxon>Gammaproteobacteria</taxon>
        <taxon>Lysobacterales</taxon>
        <taxon>Lysobacteraceae</taxon>
        <taxon>Xanthomonas</taxon>
    </lineage>
</organism>
<dbReference type="InterPro" id="IPR036291">
    <property type="entry name" value="NAD(P)-bd_dom_sf"/>
</dbReference>
<accession>A0A8I0H0C4</accession>
<name>A0A8I0H0C4_XANCI</name>
<evidence type="ECO:0000256" key="1">
    <source>
        <dbReference type="ARBA" id="ARBA00023027"/>
    </source>
</evidence>
<dbReference type="EMBL" id="JAABFR010000990">
    <property type="protein sequence ID" value="MBD4336936.1"/>
    <property type="molecule type" value="Genomic_DNA"/>
</dbReference>
<dbReference type="Proteomes" id="UP000653002">
    <property type="component" value="Unassembled WGS sequence"/>
</dbReference>
<dbReference type="Pfam" id="PF02056">
    <property type="entry name" value="Glyco_hydro_4"/>
    <property type="match status" value="1"/>
</dbReference>
<evidence type="ECO:0000313" key="3">
    <source>
        <dbReference type="Proteomes" id="UP000653002"/>
    </source>
</evidence>
<dbReference type="SUPFAM" id="SSF51735">
    <property type="entry name" value="NAD(P)-binding Rossmann-fold domains"/>
    <property type="match status" value="1"/>
</dbReference>
<dbReference type="GO" id="GO:0005975">
    <property type="term" value="P:carbohydrate metabolic process"/>
    <property type="evidence" value="ECO:0007669"/>
    <property type="project" value="InterPro"/>
</dbReference>
<feature type="non-terminal residue" evidence="2">
    <location>
        <position position="85"/>
    </location>
</feature>
<dbReference type="Gene3D" id="3.90.1820.10">
    <property type="entry name" value="AglA-like glucosidase"/>
    <property type="match status" value="1"/>
</dbReference>
<sequence length="85" mass="9350">MYTHQDNKVTGLTVAYIGGGSRGWAWGFMRDIISDGQISGTVRLYDIDREAAERNQKIGTMLAAHPDAASKWTFEVSSSLQEALT</sequence>
<proteinExistence type="predicted"/>